<accession>A0A2V1D140</accession>
<dbReference type="AlphaFoldDB" id="A0A2V1D140"/>
<evidence type="ECO:0000313" key="3">
    <source>
        <dbReference type="Proteomes" id="UP000244855"/>
    </source>
</evidence>
<organism evidence="2 3">
    <name type="scientific">Periconia macrospinosa</name>
    <dbReference type="NCBI Taxonomy" id="97972"/>
    <lineage>
        <taxon>Eukaryota</taxon>
        <taxon>Fungi</taxon>
        <taxon>Dikarya</taxon>
        <taxon>Ascomycota</taxon>
        <taxon>Pezizomycotina</taxon>
        <taxon>Dothideomycetes</taxon>
        <taxon>Pleosporomycetidae</taxon>
        <taxon>Pleosporales</taxon>
        <taxon>Massarineae</taxon>
        <taxon>Periconiaceae</taxon>
        <taxon>Periconia</taxon>
    </lineage>
</organism>
<evidence type="ECO:0000256" key="1">
    <source>
        <dbReference type="SAM" id="MobiDB-lite"/>
    </source>
</evidence>
<proteinExistence type="predicted"/>
<dbReference type="EMBL" id="KZ805890">
    <property type="protein sequence ID" value="PVH91339.1"/>
    <property type="molecule type" value="Genomic_DNA"/>
</dbReference>
<protein>
    <submittedName>
        <fullName evidence="2">Uncharacterized protein</fullName>
    </submittedName>
</protein>
<reference evidence="2 3" key="1">
    <citation type="journal article" date="2018" name="Sci. Rep.">
        <title>Comparative genomics provides insights into the lifestyle and reveals functional heterogeneity of dark septate endophytic fungi.</title>
        <authorList>
            <person name="Knapp D.G."/>
            <person name="Nemeth J.B."/>
            <person name="Barry K."/>
            <person name="Hainaut M."/>
            <person name="Henrissat B."/>
            <person name="Johnson J."/>
            <person name="Kuo A."/>
            <person name="Lim J.H.P."/>
            <person name="Lipzen A."/>
            <person name="Nolan M."/>
            <person name="Ohm R.A."/>
            <person name="Tamas L."/>
            <person name="Grigoriev I.V."/>
            <person name="Spatafora J.W."/>
            <person name="Nagy L.G."/>
            <person name="Kovacs G.M."/>
        </authorList>
    </citation>
    <scope>NUCLEOTIDE SEQUENCE [LARGE SCALE GENOMIC DNA]</scope>
    <source>
        <strain evidence="2 3">DSE2036</strain>
    </source>
</reference>
<feature type="compositionally biased region" description="Low complexity" evidence="1">
    <location>
        <begin position="41"/>
        <end position="51"/>
    </location>
</feature>
<gene>
    <name evidence="2" type="ORF">DM02DRAFT_734215</name>
</gene>
<sequence>MSTRTTKVGSLFGANLRRESDNDDSGNKRGGSRGPNHSRGRNPSSGRNSSSDHAWSAENEQDSEHSEHSQHSDASEAEIPTAKSSATKNKTIVEDKKQESTKERKKFLLHCINGYDSQVEQEIRRMEADEIFEGLIVALLAHSLSVVGLLLKHGKPYLGDGKALLDKLSTAKIDQEAKQTLLEQLVEHGYKFY</sequence>
<dbReference type="Proteomes" id="UP000244855">
    <property type="component" value="Unassembled WGS sequence"/>
</dbReference>
<name>A0A2V1D140_9PLEO</name>
<keyword evidence="3" id="KW-1185">Reference proteome</keyword>
<feature type="compositionally biased region" description="Basic and acidic residues" evidence="1">
    <location>
        <begin position="62"/>
        <end position="74"/>
    </location>
</feature>
<feature type="region of interest" description="Disordered" evidence="1">
    <location>
        <begin position="1"/>
        <end position="99"/>
    </location>
</feature>
<evidence type="ECO:0000313" key="2">
    <source>
        <dbReference type="EMBL" id="PVH91339.1"/>
    </source>
</evidence>